<keyword evidence="1 4" id="KW-0547">Nucleotide-binding</keyword>
<name>A0AAE6TYK5_9LACO</name>
<proteinExistence type="inferred from homology"/>
<feature type="binding site" evidence="4">
    <location>
        <begin position="62"/>
        <end position="65"/>
    </location>
    <ligand>
        <name>GTP</name>
        <dbReference type="ChEBI" id="CHEBI:37565"/>
    </ligand>
</feature>
<evidence type="ECO:0000256" key="2">
    <source>
        <dbReference type="ARBA" id="ARBA00022840"/>
    </source>
</evidence>
<dbReference type="InterPro" id="IPR005337">
    <property type="entry name" value="RapZ-like"/>
</dbReference>
<dbReference type="GO" id="GO:0005524">
    <property type="term" value="F:ATP binding"/>
    <property type="evidence" value="ECO:0007669"/>
    <property type="project" value="UniProtKB-UniRule"/>
</dbReference>
<protein>
    <submittedName>
        <fullName evidence="7">RNase adapter RapZ</fullName>
    </submittedName>
</protein>
<accession>A0AAE6TYK5</accession>
<evidence type="ECO:0000259" key="5">
    <source>
        <dbReference type="Pfam" id="PF03668"/>
    </source>
</evidence>
<dbReference type="Pfam" id="PF22740">
    <property type="entry name" value="PapZ_C"/>
    <property type="match status" value="1"/>
</dbReference>
<keyword evidence="2 4" id="KW-0067">ATP-binding</keyword>
<evidence type="ECO:0000256" key="3">
    <source>
        <dbReference type="ARBA" id="ARBA00023134"/>
    </source>
</evidence>
<dbReference type="Gene3D" id="3.40.50.300">
    <property type="entry name" value="P-loop containing nucleotide triphosphate hydrolases"/>
    <property type="match status" value="1"/>
</dbReference>
<dbReference type="SUPFAM" id="SSF52540">
    <property type="entry name" value="P-loop containing nucleoside triphosphate hydrolases"/>
    <property type="match status" value="1"/>
</dbReference>
<evidence type="ECO:0000313" key="7">
    <source>
        <dbReference type="EMBL" id="QFX92970.1"/>
    </source>
</evidence>
<keyword evidence="3 4" id="KW-0342">GTP-binding</keyword>
<dbReference type="HAMAP" id="MF_00636">
    <property type="entry name" value="RapZ_like"/>
    <property type="match status" value="1"/>
</dbReference>
<reference evidence="7 8" key="1">
    <citation type="submission" date="2019-10" db="EMBL/GenBank/DDBJ databases">
        <title>Genome sequencing of Lactobacillus fructivorans.</title>
        <authorList>
            <person name="Kim K."/>
        </authorList>
    </citation>
    <scope>NUCLEOTIDE SEQUENCE [LARGE SCALE GENOMIC DNA]</scope>
    <source>
        <strain evidence="7 8">LF543</strain>
    </source>
</reference>
<dbReference type="PIRSF" id="PIRSF005052">
    <property type="entry name" value="P-loopkin"/>
    <property type="match status" value="1"/>
</dbReference>
<organism evidence="7 8">
    <name type="scientific">Fructilactobacillus fructivorans</name>
    <dbReference type="NCBI Taxonomy" id="1614"/>
    <lineage>
        <taxon>Bacteria</taxon>
        <taxon>Bacillati</taxon>
        <taxon>Bacillota</taxon>
        <taxon>Bacilli</taxon>
        <taxon>Lactobacillales</taxon>
        <taxon>Lactobacillaceae</taxon>
        <taxon>Fructilactobacillus</taxon>
    </lineage>
</organism>
<dbReference type="InterPro" id="IPR053931">
    <property type="entry name" value="RapZ_C"/>
</dbReference>
<dbReference type="Proteomes" id="UP000327194">
    <property type="component" value="Chromosome"/>
</dbReference>
<dbReference type="NCBIfam" id="NF003828">
    <property type="entry name" value="PRK05416.1"/>
    <property type="match status" value="1"/>
</dbReference>
<evidence type="ECO:0000259" key="6">
    <source>
        <dbReference type="Pfam" id="PF22740"/>
    </source>
</evidence>
<dbReference type="PANTHER" id="PTHR30448">
    <property type="entry name" value="RNASE ADAPTER PROTEIN RAPZ"/>
    <property type="match status" value="1"/>
</dbReference>
<sequence length="293" mass="33421">MADNEQFVIITGMSGAGKTLAMQTCEDLGYFCVDNIPPALIPKFMELVHTSSEIKKVALVIDLRAPASYREIVDTLVEMANDKDTEDQVIFLDASDEKLVSRYKESRRTHPLARNGRVVDGIEKERKLMKRVKDSADLVINTSDLTPQELREEIIHKFELSHSEPFHVELMSFGFKYGLPIDADIILDVRFLKNPFYVVKLRSKTGKDQDVYDYVMNQDEANEFYKKVFNLVKFTLPKFKKEGKSTVTMAIGCTGGQHRSVAMVERLAKDIKDQLGYPVNVTHRDINRHKGVK</sequence>
<feature type="domain" description="RapZ-like N-terminal" evidence="5">
    <location>
        <begin position="6"/>
        <end position="159"/>
    </location>
</feature>
<dbReference type="InterPro" id="IPR053930">
    <property type="entry name" value="RapZ-like_N"/>
</dbReference>
<feature type="binding site" evidence="4">
    <location>
        <begin position="12"/>
        <end position="19"/>
    </location>
    <ligand>
        <name>ATP</name>
        <dbReference type="ChEBI" id="CHEBI:30616"/>
    </ligand>
</feature>
<dbReference type="Pfam" id="PF03668">
    <property type="entry name" value="RapZ-like_N"/>
    <property type="match status" value="1"/>
</dbReference>
<feature type="domain" description="RapZ C-terminal" evidence="6">
    <location>
        <begin position="167"/>
        <end position="286"/>
    </location>
</feature>
<dbReference type="EMBL" id="CP045562">
    <property type="protein sequence ID" value="QFX92970.1"/>
    <property type="molecule type" value="Genomic_DNA"/>
</dbReference>
<evidence type="ECO:0000313" key="8">
    <source>
        <dbReference type="Proteomes" id="UP000327194"/>
    </source>
</evidence>
<dbReference type="KEGG" id="lfv:LF543_05185"/>
<dbReference type="PANTHER" id="PTHR30448:SF0">
    <property type="entry name" value="RNASE ADAPTER PROTEIN RAPZ"/>
    <property type="match status" value="1"/>
</dbReference>
<evidence type="ECO:0000256" key="4">
    <source>
        <dbReference type="HAMAP-Rule" id="MF_00636"/>
    </source>
</evidence>
<dbReference type="AlphaFoldDB" id="A0AAE6TYK5"/>
<dbReference type="RefSeq" id="WP_010021855.1">
    <property type="nucleotide sequence ID" value="NZ_AZDS01000003.1"/>
</dbReference>
<gene>
    <name evidence="7" type="primary">rapZ</name>
    <name evidence="7" type="ORF">LF543_05185</name>
</gene>
<evidence type="ECO:0000256" key="1">
    <source>
        <dbReference type="ARBA" id="ARBA00022741"/>
    </source>
</evidence>
<dbReference type="GO" id="GO:0005525">
    <property type="term" value="F:GTP binding"/>
    <property type="evidence" value="ECO:0007669"/>
    <property type="project" value="UniProtKB-UniRule"/>
</dbReference>
<dbReference type="InterPro" id="IPR027417">
    <property type="entry name" value="P-loop_NTPase"/>
</dbReference>